<dbReference type="GO" id="GO:0005634">
    <property type="term" value="C:nucleus"/>
    <property type="evidence" value="ECO:0007669"/>
    <property type="project" value="UniProtKB-SubCell"/>
</dbReference>
<sequence length="300" mass="34054">MKIAYTILILIIQGGCLEFVILATGSIMVNFKILHPLMLEKEVVADLLAGFDEPGFGPGPHRGEGMRRNNPNVSPREGDWICTNPFLFFRCHEDEASSNLMSLFPFRCANLNFSSGEFCHNCKRPRYRSGGSPRRGYPGPQPPHAPPRRFPGPSLDLSPSWTINGYRSPPQGWARNGPRDFGPGGPPPRQGGRFADHEMQRDRSDYADDEYRGRKKFDRPMPMNWSPKDRGRDSFFHERKGFERQPPLRLYLSLHFLNVADGVVTGADRQLEEFLYPKSFVRICTWRGGEMIGILLGEAE</sequence>
<dbReference type="Gene3D" id="4.10.1060.10">
    <property type="entry name" value="Zinc finger, RanBP2-type"/>
    <property type="match status" value="1"/>
</dbReference>
<dbReference type="AlphaFoldDB" id="A0A5N5J6Y6"/>
<feature type="compositionally biased region" description="Pro residues" evidence="4">
    <location>
        <begin position="139"/>
        <end position="150"/>
    </location>
</feature>
<feature type="region of interest" description="Disordered" evidence="4">
    <location>
        <begin position="129"/>
        <end position="205"/>
    </location>
</feature>
<dbReference type="GO" id="GO:0006355">
    <property type="term" value="P:regulation of DNA-templated transcription"/>
    <property type="evidence" value="ECO:0007669"/>
    <property type="project" value="InterPro"/>
</dbReference>
<accession>A0A5N5J6Y6</accession>
<reference evidence="7" key="1">
    <citation type="journal article" date="2019" name="Gigascience">
        <title>De novo genome assembly of the endangered Acer yangbiense, a plant species with extremely small populations endemic to Yunnan Province, China.</title>
        <authorList>
            <person name="Yang J."/>
            <person name="Wariss H.M."/>
            <person name="Tao L."/>
            <person name="Zhang R."/>
            <person name="Yun Q."/>
            <person name="Hollingsworth P."/>
            <person name="Dao Z."/>
            <person name="Luo G."/>
            <person name="Guo H."/>
            <person name="Ma Y."/>
            <person name="Sun W."/>
        </authorList>
    </citation>
    <scope>NUCLEOTIDE SEQUENCE [LARGE SCALE GENOMIC DNA]</scope>
    <source>
        <strain evidence="7">cv. br00</strain>
    </source>
</reference>
<keyword evidence="3" id="KW-0539">Nucleus</keyword>
<dbReference type="GO" id="GO:0003723">
    <property type="term" value="F:RNA binding"/>
    <property type="evidence" value="ECO:0007669"/>
    <property type="project" value="UniProtKB-KW"/>
</dbReference>
<comment type="subcellular location">
    <subcellularLocation>
        <location evidence="1">Nucleus</location>
    </subcellularLocation>
</comment>
<evidence type="ECO:0000313" key="7">
    <source>
        <dbReference type="Proteomes" id="UP000326939"/>
    </source>
</evidence>
<evidence type="ECO:0000256" key="3">
    <source>
        <dbReference type="ARBA" id="ARBA00023242"/>
    </source>
</evidence>
<evidence type="ECO:0000313" key="6">
    <source>
        <dbReference type="EMBL" id="KAB5514306.1"/>
    </source>
</evidence>
<feature type="compositionally biased region" description="Low complexity" evidence="4">
    <location>
        <begin position="129"/>
        <end position="138"/>
    </location>
</feature>
<dbReference type="Proteomes" id="UP000326939">
    <property type="component" value="Chromosome 18"/>
</dbReference>
<feature type="transmembrane region" description="Helical" evidence="5">
    <location>
        <begin position="6"/>
        <end position="31"/>
    </location>
</feature>
<feature type="compositionally biased region" description="Basic and acidic residues" evidence="4">
    <location>
        <begin position="194"/>
        <end position="205"/>
    </location>
</feature>
<evidence type="ECO:0000256" key="2">
    <source>
        <dbReference type="ARBA" id="ARBA00022884"/>
    </source>
</evidence>
<dbReference type="EMBL" id="VDCV01000018">
    <property type="protein sequence ID" value="KAB5514306.1"/>
    <property type="molecule type" value="Genomic_DNA"/>
</dbReference>
<keyword evidence="5" id="KW-0812">Transmembrane</keyword>
<organism evidence="6 7">
    <name type="scientific">Salix brachista</name>
    <dbReference type="NCBI Taxonomy" id="2182728"/>
    <lineage>
        <taxon>Eukaryota</taxon>
        <taxon>Viridiplantae</taxon>
        <taxon>Streptophyta</taxon>
        <taxon>Embryophyta</taxon>
        <taxon>Tracheophyta</taxon>
        <taxon>Spermatophyta</taxon>
        <taxon>Magnoliopsida</taxon>
        <taxon>eudicotyledons</taxon>
        <taxon>Gunneridae</taxon>
        <taxon>Pentapetalae</taxon>
        <taxon>rosids</taxon>
        <taxon>fabids</taxon>
        <taxon>Malpighiales</taxon>
        <taxon>Salicaceae</taxon>
        <taxon>Saliceae</taxon>
        <taxon>Salix</taxon>
    </lineage>
</organism>
<keyword evidence="5" id="KW-0472">Membrane</keyword>
<keyword evidence="5" id="KW-1133">Transmembrane helix</keyword>
<keyword evidence="2" id="KW-0694">RNA-binding</keyword>
<proteinExistence type="predicted"/>
<comment type="caution">
    <text evidence="6">The sequence shown here is derived from an EMBL/GenBank/DDBJ whole genome shotgun (WGS) entry which is preliminary data.</text>
</comment>
<dbReference type="PANTHER" id="PTHR23238">
    <property type="entry name" value="RNA BINDING PROTEIN"/>
    <property type="match status" value="1"/>
</dbReference>
<evidence type="ECO:0000256" key="4">
    <source>
        <dbReference type="SAM" id="MobiDB-lite"/>
    </source>
</evidence>
<keyword evidence="7" id="KW-1185">Reference proteome</keyword>
<gene>
    <name evidence="6" type="ORF">DKX38_028212</name>
</gene>
<evidence type="ECO:0000256" key="1">
    <source>
        <dbReference type="ARBA" id="ARBA00004123"/>
    </source>
</evidence>
<dbReference type="InterPro" id="IPR034870">
    <property type="entry name" value="TET_fam"/>
</dbReference>
<evidence type="ECO:0000256" key="5">
    <source>
        <dbReference type="SAM" id="Phobius"/>
    </source>
</evidence>
<name>A0A5N5J6Y6_9ROSI</name>
<protein>
    <submittedName>
        <fullName evidence="6">Uncharacterized protein</fullName>
    </submittedName>
</protein>